<sequence length="151" mass="16063">MPTMTSSALSLAGPGRDIRDAALRYWSDFGWPVRTTQAEVVLSLQPDLLAVAIPAGRGAALLSMLDSSGARGGVVSLRGDNERWWAFLVTPPEQRRAPTCGVWVFSEGTDIPLPHGPLPAHGVAWVREPIPGQALFDGDVLLDAVNARTGP</sequence>
<dbReference type="HOGENOM" id="CLU_1727535_0_0_11"/>
<dbReference type="PATRIC" id="fig|1156913.3.peg.5575"/>
<name>R4TC88_9PSEU</name>
<dbReference type="AlphaFoldDB" id="R4TC88"/>
<dbReference type="EMBL" id="CP003410">
    <property type="protein sequence ID" value="AGM08053.1"/>
    <property type="molecule type" value="Genomic_DNA"/>
</dbReference>
<evidence type="ECO:0000313" key="1">
    <source>
        <dbReference type="EMBL" id="AGM08053.1"/>
    </source>
</evidence>
<gene>
    <name evidence="1" type="ORF">AORI_5470</name>
</gene>
<dbReference type="KEGG" id="aoi:AORI_5470"/>
<evidence type="ECO:0000313" key="2">
    <source>
        <dbReference type="Proteomes" id="UP000013968"/>
    </source>
</evidence>
<proteinExistence type="predicted"/>
<accession>R4TC88</accession>
<organism evidence="1 2">
    <name type="scientific">Amycolatopsis keratiniphila</name>
    <dbReference type="NCBI Taxonomy" id="129921"/>
    <lineage>
        <taxon>Bacteria</taxon>
        <taxon>Bacillati</taxon>
        <taxon>Actinomycetota</taxon>
        <taxon>Actinomycetes</taxon>
        <taxon>Pseudonocardiales</taxon>
        <taxon>Pseudonocardiaceae</taxon>
        <taxon>Amycolatopsis</taxon>
        <taxon>Amycolatopsis japonica group</taxon>
    </lineage>
</organism>
<protein>
    <submittedName>
        <fullName evidence="1">Uncharacterized protein</fullName>
    </submittedName>
</protein>
<dbReference type="Proteomes" id="UP000013968">
    <property type="component" value="Chromosome"/>
</dbReference>
<reference evidence="1 2" key="1">
    <citation type="journal article" date="2013" name="BMC Genomics">
        <title>ContigScape: a Cytoscape plugin facilitating microbial genome gap closing.</title>
        <authorList>
            <person name="Tang B."/>
            <person name="Wang Q."/>
            <person name="Yang M."/>
            <person name="Xie F."/>
            <person name="Zhu Y."/>
            <person name="Zhuo Y."/>
            <person name="Wang S."/>
            <person name="Gao H."/>
            <person name="Ding X."/>
            <person name="Zhang L."/>
            <person name="Zhao G."/>
            <person name="Zheng H."/>
        </authorList>
    </citation>
    <scope>NUCLEOTIDE SEQUENCE [LARGE SCALE GENOMIC DNA]</scope>
    <source>
        <strain evidence="1 2">HCCB10007</strain>
    </source>
</reference>
<keyword evidence="2" id="KW-1185">Reference proteome</keyword>